<keyword evidence="3" id="KW-0560">Oxidoreductase</keyword>
<evidence type="ECO:0000256" key="1">
    <source>
        <dbReference type="ARBA" id="ARBA00001954"/>
    </source>
</evidence>
<evidence type="ECO:0000313" key="8">
    <source>
        <dbReference type="EMBL" id="KAA8497273.1"/>
    </source>
</evidence>
<dbReference type="EC" id="1.13.11.93" evidence="6"/>
<dbReference type="Gene3D" id="3.10.180.50">
    <property type="match status" value="1"/>
</dbReference>
<dbReference type="InterPro" id="IPR009770">
    <property type="entry name" value="HGLS"/>
</dbReference>
<evidence type="ECO:0000256" key="2">
    <source>
        <dbReference type="ARBA" id="ARBA00022964"/>
    </source>
</evidence>
<dbReference type="SMART" id="SM01150">
    <property type="entry name" value="DUF1338"/>
    <property type="match status" value="1"/>
</dbReference>
<evidence type="ECO:0000313" key="9">
    <source>
        <dbReference type="Proteomes" id="UP000324585"/>
    </source>
</evidence>
<sequence length="431" mass="47511">MISSCPAPRDGTRMRLRDNADIVFAPSPLGGLGLARLRRLACAPRSGRAGGCSPGADSAVARPFADSMAAVRHRTTSAACFIPLWASALPCVRTVFRRQRTCTMCTAQDSDAATSRNVANARAVFDRLLRQYERRTPQMAQVRSRLVDESGRALPLENDHVAFRTLGTAPLGISSIERVLESLGYTRRDGLSFEQKKLDAFWYSAPESADTLYDPLPRVFVSELRFHELTNDAQRIIHEYVAQVDDRYKPGGALFAPQSVDEMVEFFGGDEQTPVLPWPAVTRAHYDRLSSESEYAGWVLTQGNQLNHFTVSVHSLPDHLDTCEKISDALSDVSQGAALVFNRSGGGIVKVSPDGLLRQCATMAAEVPFRFADEADECLIPGAYVEFAERLALPAYKDLRKCDLKRHMRRDGFESANADRIFESTSSAASQ</sequence>
<comment type="cofactor">
    <cofactor evidence="1">
        <name>Fe(2+)</name>
        <dbReference type="ChEBI" id="CHEBI:29033"/>
    </cofactor>
</comment>
<evidence type="ECO:0000256" key="3">
    <source>
        <dbReference type="ARBA" id="ARBA00023002"/>
    </source>
</evidence>
<evidence type="ECO:0000256" key="6">
    <source>
        <dbReference type="ARBA" id="ARBA00035023"/>
    </source>
</evidence>
<evidence type="ECO:0000256" key="7">
    <source>
        <dbReference type="ARBA" id="ARBA00035045"/>
    </source>
</evidence>
<dbReference type="EMBL" id="VRMN01000002">
    <property type="protein sequence ID" value="KAA8497273.1"/>
    <property type="molecule type" value="Genomic_DNA"/>
</dbReference>
<dbReference type="AlphaFoldDB" id="A0A5J4Z2W2"/>
<dbReference type="GO" id="GO:0051213">
    <property type="term" value="F:dioxygenase activity"/>
    <property type="evidence" value="ECO:0007669"/>
    <property type="project" value="UniProtKB-KW"/>
</dbReference>
<evidence type="ECO:0000256" key="4">
    <source>
        <dbReference type="ARBA" id="ARBA00023004"/>
    </source>
</evidence>
<dbReference type="Pfam" id="PF07063">
    <property type="entry name" value="HGLS"/>
    <property type="match status" value="1"/>
</dbReference>
<dbReference type="Proteomes" id="UP000324585">
    <property type="component" value="Unassembled WGS sequence"/>
</dbReference>
<name>A0A5J4Z2W2_PORPP</name>
<keyword evidence="4" id="KW-0408">Iron</keyword>
<evidence type="ECO:0000256" key="5">
    <source>
        <dbReference type="ARBA" id="ARBA00035013"/>
    </source>
</evidence>
<gene>
    <name evidence="8" type="ORF">FVE85_1002</name>
</gene>
<proteinExistence type="inferred from homology"/>
<reference evidence="9" key="1">
    <citation type="journal article" date="2019" name="Nat. Commun.">
        <title>Expansion of phycobilisome linker gene families in mesophilic red algae.</title>
        <authorList>
            <person name="Lee J."/>
            <person name="Kim D."/>
            <person name="Bhattacharya D."/>
            <person name="Yoon H.S."/>
        </authorList>
    </citation>
    <scope>NUCLEOTIDE SEQUENCE [LARGE SCALE GENOMIC DNA]</scope>
    <source>
        <strain evidence="9">CCMP 1328</strain>
    </source>
</reference>
<comment type="similarity">
    <text evidence="5">Belongs to the 2-oxoadipate dioxygenase/decarboxylase family.</text>
</comment>
<dbReference type="PANTHER" id="PTHR31136:SF5">
    <property type="entry name" value="2-OXOADIPATE DIOXYGENASE_DECARBOXYLASE, CHLOROPLASTIC"/>
    <property type="match status" value="1"/>
</dbReference>
<dbReference type="PANTHER" id="PTHR31136">
    <property type="entry name" value="DUF1338 DOMAIN-CONTAINING PROTEIN"/>
    <property type="match status" value="1"/>
</dbReference>
<keyword evidence="9" id="KW-1185">Reference proteome</keyword>
<keyword evidence="2" id="KW-0223">Dioxygenase</keyword>
<accession>A0A5J4Z2W2</accession>
<dbReference type="CDD" id="cd16350">
    <property type="entry name" value="VOC_like"/>
    <property type="match status" value="1"/>
</dbReference>
<dbReference type="OrthoDB" id="1908993at2759"/>
<comment type="caution">
    <text evidence="8">The sequence shown here is derived from an EMBL/GenBank/DDBJ whole genome shotgun (WGS) entry which is preliminary data.</text>
</comment>
<organism evidence="8 9">
    <name type="scientific">Porphyridium purpureum</name>
    <name type="common">Red alga</name>
    <name type="synonym">Porphyridium cruentum</name>
    <dbReference type="NCBI Taxonomy" id="35688"/>
    <lineage>
        <taxon>Eukaryota</taxon>
        <taxon>Rhodophyta</taxon>
        <taxon>Bangiophyceae</taxon>
        <taxon>Porphyridiales</taxon>
        <taxon>Porphyridiaceae</taxon>
        <taxon>Porphyridium</taxon>
    </lineage>
</organism>
<protein>
    <recommendedName>
        <fullName evidence="6">2-oxoadipate dioxygenase/decarboxylase</fullName>
        <ecNumber evidence="6">1.13.11.93</ecNumber>
    </recommendedName>
    <alternativeName>
        <fullName evidence="7">2-hydroxyglutarate synthase</fullName>
    </alternativeName>
</protein>